<accession>A0A251SD36</accession>
<dbReference type="EMBL" id="MNCJ02000326">
    <property type="protein sequence ID" value="KAF5783399.1"/>
    <property type="molecule type" value="Genomic_DNA"/>
</dbReference>
<evidence type="ECO:0000313" key="1">
    <source>
        <dbReference type="EMBL" id="KAF5783399.1"/>
    </source>
</evidence>
<keyword evidence="3" id="KW-1185">Reference proteome</keyword>
<evidence type="ECO:0000313" key="2">
    <source>
        <dbReference type="EMBL" id="OTF96769.1"/>
    </source>
</evidence>
<reference evidence="2" key="2">
    <citation type="submission" date="2017-02" db="EMBL/GenBank/DDBJ databases">
        <title>Sunflower complete genome.</title>
        <authorList>
            <person name="Langlade N."/>
            <person name="Munos S."/>
        </authorList>
    </citation>
    <scope>NUCLEOTIDE SEQUENCE [LARGE SCALE GENOMIC DNA]</scope>
    <source>
        <tissue evidence="2">Leaves</tissue>
    </source>
</reference>
<protein>
    <submittedName>
        <fullName evidence="2">Uncharacterized protein</fullName>
    </submittedName>
</protein>
<organism evidence="2 3">
    <name type="scientific">Helianthus annuus</name>
    <name type="common">Common sunflower</name>
    <dbReference type="NCBI Taxonomy" id="4232"/>
    <lineage>
        <taxon>Eukaryota</taxon>
        <taxon>Viridiplantae</taxon>
        <taxon>Streptophyta</taxon>
        <taxon>Embryophyta</taxon>
        <taxon>Tracheophyta</taxon>
        <taxon>Spermatophyta</taxon>
        <taxon>Magnoliopsida</taxon>
        <taxon>eudicotyledons</taxon>
        <taxon>Gunneridae</taxon>
        <taxon>Pentapetalae</taxon>
        <taxon>asterids</taxon>
        <taxon>campanulids</taxon>
        <taxon>Asterales</taxon>
        <taxon>Asteraceae</taxon>
        <taxon>Asteroideae</taxon>
        <taxon>Heliantheae alliance</taxon>
        <taxon>Heliantheae</taxon>
        <taxon>Helianthus</taxon>
    </lineage>
</organism>
<reference evidence="1" key="3">
    <citation type="submission" date="2020-06" db="EMBL/GenBank/DDBJ databases">
        <title>Helianthus annuus Genome sequencing and assembly Release 2.</title>
        <authorList>
            <person name="Gouzy J."/>
            <person name="Langlade N."/>
            <person name="Munos S."/>
        </authorList>
    </citation>
    <scope>NUCLEOTIDE SEQUENCE</scope>
    <source>
        <tissue evidence="1">Leaves</tissue>
    </source>
</reference>
<dbReference type="AlphaFoldDB" id="A0A251SD36"/>
<proteinExistence type="predicted"/>
<reference evidence="1 3" key="1">
    <citation type="journal article" date="2017" name="Nature">
        <title>The sunflower genome provides insights into oil metabolism, flowering and Asterid evolution.</title>
        <authorList>
            <person name="Badouin H."/>
            <person name="Gouzy J."/>
            <person name="Grassa C.J."/>
            <person name="Murat F."/>
            <person name="Staton S.E."/>
            <person name="Cottret L."/>
            <person name="Lelandais-Briere C."/>
            <person name="Owens G.L."/>
            <person name="Carrere S."/>
            <person name="Mayjonade B."/>
            <person name="Legrand L."/>
            <person name="Gill N."/>
            <person name="Kane N.C."/>
            <person name="Bowers J.E."/>
            <person name="Hubner S."/>
            <person name="Bellec A."/>
            <person name="Berard A."/>
            <person name="Berges H."/>
            <person name="Blanchet N."/>
            <person name="Boniface M.C."/>
            <person name="Brunel D."/>
            <person name="Catrice O."/>
            <person name="Chaidir N."/>
            <person name="Claudel C."/>
            <person name="Donnadieu C."/>
            <person name="Faraut T."/>
            <person name="Fievet G."/>
            <person name="Helmstetter N."/>
            <person name="King M."/>
            <person name="Knapp S.J."/>
            <person name="Lai Z."/>
            <person name="Le Paslier M.C."/>
            <person name="Lippi Y."/>
            <person name="Lorenzon L."/>
            <person name="Mandel J.R."/>
            <person name="Marage G."/>
            <person name="Marchand G."/>
            <person name="Marquand E."/>
            <person name="Bret-Mestries E."/>
            <person name="Morien E."/>
            <person name="Nambeesan S."/>
            <person name="Nguyen T."/>
            <person name="Pegot-Espagnet P."/>
            <person name="Pouilly N."/>
            <person name="Raftis F."/>
            <person name="Sallet E."/>
            <person name="Schiex T."/>
            <person name="Thomas J."/>
            <person name="Vandecasteele C."/>
            <person name="Vares D."/>
            <person name="Vear F."/>
            <person name="Vautrin S."/>
            <person name="Crespi M."/>
            <person name="Mangin B."/>
            <person name="Burke J.M."/>
            <person name="Salse J."/>
            <person name="Munos S."/>
            <person name="Vincourt P."/>
            <person name="Rieseberg L.H."/>
            <person name="Langlade N.B."/>
        </authorList>
    </citation>
    <scope>NUCLEOTIDE SEQUENCE [LARGE SCALE GENOMIC DNA]</scope>
    <source>
        <strain evidence="3">cv. SF193</strain>
        <tissue evidence="1">Leaves</tissue>
    </source>
</reference>
<dbReference type="Proteomes" id="UP000215914">
    <property type="component" value="Chromosome 14"/>
</dbReference>
<evidence type="ECO:0000313" key="3">
    <source>
        <dbReference type="Proteomes" id="UP000215914"/>
    </source>
</evidence>
<gene>
    <name evidence="2" type="ORF">HannXRQ_Chr14g0426941</name>
    <name evidence="1" type="ORF">HanXRQr2_Chr11g0507471</name>
</gene>
<dbReference type="InParanoid" id="A0A251SD36"/>
<name>A0A251SD36_HELAN</name>
<sequence>MSSYITDARPLLWYVRTFMLTRVCNCFPEVLRRCYCGYAQTLYLRNVNVDYRGTGKMALTFGSISKLAYTMKLKAEVPEPEPKGKNQELKNILLKDMLKIQNIRRVGYKIVTKTYSYKVQPWLS</sequence>
<dbReference type="Gramene" id="mRNA:HanXRQr2_Chr11g0507471">
    <property type="protein sequence ID" value="mRNA:HanXRQr2_Chr11g0507471"/>
    <property type="gene ID" value="HanXRQr2_Chr11g0507471"/>
</dbReference>
<dbReference type="EMBL" id="CM007903">
    <property type="protein sequence ID" value="OTF96769.1"/>
    <property type="molecule type" value="Genomic_DNA"/>
</dbReference>